<evidence type="ECO:0000313" key="3">
    <source>
        <dbReference type="Proteomes" id="UP001138997"/>
    </source>
</evidence>
<dbReference type="Proteomes" id="UP001138997">
    <property type="component" value="Unassembled WGS sequence"/>
</dbReference>
<gene>
    <name evidence="2" type="ORF">LR394_05370</name>
</gene>
<comment type="caution">
    <text evidence="2">The sequence shown here is derived from an EMBL/GenBank/DDBJ whole genome shotgun (WGS) entry which is preliminary data.</text>
</comment>
<name>A0A9X1SS59_9ACTN</name>
<organism evidence="2 3">
    <name type="scientific">Kineosporia babensis</name>
    <dbReference type="NCBI Taxonomy" id="499548"/>
    <lineage>
        <taxon>Bacteria</taxon>
        <taxon>Bacillati</taxon>
        <taxon>Actinomycetota</taxon>
        <taxon>Actinomycetes</taxon>
        <taxon>Kineosporiales</taxon>
        <taxon>Kineosporiaceae</taxon>
        <taxon>Kineosporia</taxon>
    </lineage>
</organism>
<feature type="region of interest" description="Disordered" evidence="1">
    <location>
        <begin position="42"/>
        <end position="70"/>
    </location>
</feature>
<reference evidence="2" key="1">
    <citation type="submission" date="2021-11" db="EMBL/GenBank/DDBJ databases">
        <title>Streptomyces corallinus and Kineosporia corallina sp. nov., two new coral-derived marine actinobacteria.</title>
        <authorList>
            <person name="Buangrab K."/>
            <person name="Sutthacheep M."/>
            <person name="Yeemin T."/>
            <person name="Harunari E."/>
            <person name="Igarashi Y."/>
            <person name="Sripreechasak P."/>
            <person name="Kanchanasin P."/>
            <person name="Tanasupawat S."/>
            <person name="Phongsopitanun W."/>
        </authorList>
    </citation>
    <scope>NUCLEOTIDE SEQUENCE</scope>
    <source>
        <strain evidence="2">JCM 31032</strain>
    </source>
</reference>
<proteinExistence type="predicted"/>
<dbReference type="RefSeq" id="WP_231439242.1">
    <property type="nucleotide sequence ID" value="NZ_JAJOMB010000002.1"/>
</dbReference>
<dbReference type="AlphaFoldDB" id="A0A9X1SS59"/>
<keyword evidence="3" id="KW-1185">Reference proteome</keyword>
<accession>A0A9X1SS59</accession>
<sequence>MTKLKTWLRRAGGPALVPVVGLLLCLGLIPFAAGAQATAPSPAPVPVAAAPEPAQTLEPTAAPSKCVDDGSSGKRVMAVYVHGDEQQSRFTAYEKRFRQWLKRIDTAFIYSAKINGGGWRKVRWVLDEKCRQVIHDVSVPQASMESPDDIAATLRTMGYDRPDRKYIVWYDQPACGVGFGLGGNDVPDWYNLYDYGPHFAAIGTDCWGWAPTLHELLHTLGGVNSSAPHGTENGHCWDDADVLCYDDESLPEGGLRKICKVPAKAKDTSLEVNLIDCNGDDYFNTDPPPGSYLDTHWNVADSQFLYSEPLSKSG</sequence>
<feature type="compositionally biased region" description="Low complexity" evidence="1">
    <location>
        <begin position="42"/>
        <end position="56"/>
    </location>
</feature>
<evidence type="ECO:0000256" key="1">
    <source>
        <dbReference type="SAM" id="MobiDB-lite"/>
    </source>
</evidence>
<evidence type="ECO:0000313" key="2">
    <source>
        <dbReference type="EMBL" id="MCD5310317.1"/>
    </source>
</evidence>
<protein>
    <submittedName>
        <fullName evidence="2">Uncharacterized protein</fullName>
    </submittedName>
</protein>
<dbReference type="EMBL" id="JAJOMB010000002">
    <property type="protein sequence ID" value="MCD5310317.1"/>
    <property type="molecule type" value="Genomic_DNA"/>
</dbReference>